<dbReference type="Pfam" id="PF00648">
    <property type="entry name" value="Peptidase_C2"/>
    <property type="match status" value="1"/>
</dbReference>
<dbReference type="PANTHER" id="PTHR10183:SF379">
    <property type="entry name" value="CALPAIN-5"/>
    <property type="match status" value="1"/>
</dbReference>
<comment type="caution">
    <text evidence="7">The sequence shown here is derived from an EMBL/GenBank/DDBJ whole genome shotgun (WGS) entry which is preliminary data.</text>
</comment>
<keyword evidence="3" id="KW-0378">Hydrolase</keyword>
<evidence type="ECO:0000313" key="7">
    <source>
        <dbReference type="EMBL" id="KAH0538782.1"/>
    </source>
</evidence>
<keyword evidence="8" id="KW-1185">Reference proteome</keyword>
<accession>A0A9P8I4V2</accession>
<feature type="domain" description="Calpain catalytic" evidence="6">
    <location>
        <begin position="15"/>
        <end position="103"/>
    </location>
</feature>
<comment type="caution">
    <text evidence="5">Lacks conserved residue(s) required for the propagation of feature annotation.</text>
</comment>
<dbReference type="EMBL" id="JAGHQM010003920">
    <property type="protein sequence ID" value="KAH0538782.1"/>
    <property type="molecule type" value="Genomic_DNA"/>
</dbReference>
<reference evidence="7" key="1">
    <citation type="submission" date="2021-03" db="EMBL/GenBank/DDBJ databases">
        <title>Comparative genomics and phylogenomic investigation of the class Geoglossomycetes provide insights into ecological specialization and systematics.</title>
        <authorList>
            <person name="Melie T."/>
            <person name="Pirro S."/>
            <person name="Miller A.N."/>
            <person name="Quandt A."/>
        </authorList>
    </citation>
    <scope>NUCLEOTIDE SEQUENCE</scope>
    <source>
        <strain evidence="7">CAQ_001_2017</strain>
    </source>
</reference>
<dbReference type="InterPro" id="IPR038765">
    <property type="entry name" value="Papain-like_cys_pep_sf"/>
</dbReference>
<organism evidence="7 8">
    <name type="scientific">Trichoglossum hirsutum</name>
    <dbReference type="NCBI Taxonomy" id="265104"/>
    <lineage>
        <taxon>Eukaryota</taxon>
        <taxon>Fungi</taxon>
        <taxon>Dikarya</taxon>
        <taxon>Ascomycota</taxon>
        <taxon>Pezizomycotina</taxon>
        <taxon>Geoglossomycetes</taxon>
        <taxon>Geoglossales</taxon>
        <taxon>Geoglossaceae</taxon>
        <taxon>Trichoglossum</taxon>
    </lineage>
</organism>
<dbReference type="GO" id="GO:0006508">
    <property type="term" value="P:proteolysis"/>
    <property type="evidence" value="ECO:0007669"/>
    <property type="project" value="UniProtKB-KW"/>
</dbReference>
<protein>
    <recommendedName>
        <fullName evidence="6">Calpain catalytic domain-containing protein</fullName>
    </recommendedName>
</protein>
<dbReference type="Proteomes" id="UP000750711">
    <property type="component" value="Unassembled WGS sequence"/>
</dbReference>
<dbReference type="GO" id="GO:0004198">
    <property type="term" value="F:calcium-dependent cysteine-type endopeptidase activity"/>
    <property type="evidence" value="ECO:0007669"/>
    <property type="project" value="InterPro"/>
</dbReference>
<dbReference type="InterPro" id="IPR001300">
    <property type="entry name" value="Peptidase_C2_calpain_cat"/>
</dbReference>
<evidence type="ECO:0000256" key="4">
    <source>
        <dbReference type="ARBA" id="ARBA00022807"/>
    </source>
</evidence>
<evidence type="ECO:0000313" key="8">
    <source>
        <dbReference type="Proteomes" id="UP000750711"/>
    </source>
</evidence>
<dbReference type="PANTHER" id="PTHR10183">
    <property type="entry name" value="CALPAIN"/>
    <property type="match status" value="1"/>
</dbReference>
<name>A0A9P8I4V2_9PEZI</name>
<keyword evidence="2" id="KW-0645">Protease</keyword>
<dbReference type="PROSITE" id="PS50203">
    <property type="entry name" value="CALPAIN_CAT"/>
    <property type="match status" value="1"/>
</dbReference>
<gene>
    <name evidence="7" type="ORF">GP486_008755</name>
</gene>
<dbReference type="AlphaFoldDB" id="A0A9P8I4V2"/>
<proteinExistence type="inferred from homology"/>
<dbReference type="InterPro" id="IPR022684">
    <property type="entry name" value="Calpain_cysteine_protease"/>
</dbReference>
<sequence length="103" mass="11973">MKDLIEKICVARDEDGEWISTIIDDKLYLKRPDYDDRSLTRELWEDPDRPDGEEEYRKAYQTGSAALYFAHCSDQNETWLPLLEKAYAKAHGDFAAIWGGWVG</sequence>
<evidence type="ECO:0000259" key="6">
    <source>
        <dbReference type="PROSITE" id="PS50203"/>
    </source>
</evidence>
<evidence type="ECO:0000256" key="2">
    <source>
        <dbReference type="ARBA" id="ARBA00022670"/>
    </source>
</evidence>
<dbReference type="SUPFAM" id="SSF54001">
    <property type="entry name" value="Cysteine proteinases"/>
    <property type="match status" value="1"/>
</dbReference>
<feature type="non-terminal residue" evidence="7">
    <location>
        <position position="1"/>
    </location>
</feature>
<evidence type="ECO:0000256" key="1">
    <source>
        <dbReference type="ARBA" id="ARBA00007623"/>
    </source>
</evidence>
<evidence type="ECO:0000256" key="3">
    <source>
        <dbReference type="ARBA" id="ARBA00022801"/>
    </source>
</evidence>
<keyword evidence="4" id="KW-0788">Thiol protease</keyword>
<comment type="similarity">
    <text evidence="1">Belongs to the peptidase C2 family.</text>
</comment>
<evidence type="ECO:0000256" key="5">
    <source>
        <dbReference type="PROSITE-ProRule" id="PRU00239"/>
    </source>
</evidence>